<proteinExistence type="predicted"/>
<accession>A0A0E9R1K5</accession>
<evidence type="ECO:0000313" key="2">
    <source>
        <dbReference type="EMBL" id="JAH22989.1"/>
    </source>
</evidence>
<sequence length="58" mass="6295">MLAPPPGLKGHALLAASELYMLVIYFIVSNGDKPRGEIKSITRYSTPSTLASECWSNV</sequence>
<dbReference type="EMBL" id="GBXM01085588">
    <property type="protein sequence ID" value="JAH22989.1"/>
    <property type="molecule type" value="Transcribed_RNA"/>
</dbReference>
<keyword evidence="1" id="KW-0812">Transmembrane</keyword>
<reference evidence="2" key="2">
    <citation type="journal article" date="2015" name="Fish Shellfish Immunol.">
        <title>Early steps in the European eel (Anguilla anguilla)-Vibrio vulnificus interaction in the gills: Role of the RtxA13 toxin.</title>
        <authorList>
            <person name="Callol A."/>
            <person name="Pajuelo D."/>
            <person name="Ebbesson L."/>
            <person name="Teles M."/>
            <person name="MacKenzie S."/>
            <person name="Amaro C."/>
        </authorList>
    </citation>
    <scope>NUCLEOTIDE SEQUENCE</scope>
</reference>
<name>A0A0E9R1K5_ANGAN</name>
<dbReference type="AlphaFoldDB" id="A0A0E9R1K5"/>
<keyword evidence="1" id="KW-1133">Transmembrane helix</keyword>
<reference evidence="2" key="1">
    <citation type="submission" date="2014-11" db="EMBL/GenBank/DDBJ databases">
        <authorList>
            <person name="Amaro Gonzalez C."/>
        </authorList>
    </citation>
    <scope>NUCLEOTIDE SEQUENCE</scope>
</reference>
<organism evidence="2">
    <name type="scientific">Anguilla anguilla</name>
    <name type="common">European freshwater eel</name>
    <name type="synonym">Muraena anguilla</name>
    <dbReference type="NCBI Taxonomy" id="7936"/>
    <lineage>
        <taxon>Eukaryota</taxon>
        <taxon>Metazoa</taxon>
        <taxon>Chordata</taxon>
        <taxon>Craniata</taxon>
        <taxon>Vertebrata</taxon>
        <taxon>Euteleostomi</taxon>
        <taxon>Actinopterygii</taxon>
        <taxon>Neopterygii</taxon>
        <taxon>Teleostei</taxon>
        <taxon>Anguilliformes</taxon>
        <taxon>Anguillidae</taxon>
        <taxon>Anguilla</taxon>
    </lineage>
</organism>
<feature type="transmembrane region" description="Helical" evidence="1">
    <location>
        <begin position="12"/>
        <end position="28"/>
    </location>
</feature>
<evidence type="ECO:0000256" key="1">
    <source>
        <dbReference type="SAM" id="Phobius"/>
    </source>
</evidence>
<protein>
    <submittedName>
        <fullName evidence="2">Uncharacterized protein</fullName>
    </submittedName>
</protein>
<keyword evidence="1" id="KW-0472">Membrane</keyword>